<evidence type="ECO:0000259" key="2">
    <source>
        <dbReference type="SMART" id="SM00470"/>
    </source>
</evidence>
<evidence type="ECO:0000313" key="4">
    <source>
        <dbReference type="Proteomes" id="UP000660380"/>
    </source>
</evidence>
<dbReference type="InterPro" id="IPR036086">
    <property type="entry name" value="ParB/Sulfiredoxin_sf"/>
</dbReference>
<dbReference type="Pfam" id="PF17762">
    <property type="entry name" value="HTH_ParB"/>
    <property type="match status" value="1"/>
</dbReference>
<dbReference type="InterPro" id="IPR050336">
    <property type="entry name" value="Chromosome_partition/occlusion"/>
</dbReference>
<dbReference type="Pfam" id="PF02195">
    <property type="entry name" value="ParB_N"/>
    <property type="match status" value="1"/>
</dbReference>
<dbReference type="InterPro" id="IPR004437">
    <property type="entry name" value="ParB/RepB/Spo0J"/>
</dbReference>
<feature type="domain" description="ParB-like N-terminal" evidence="2">
    <location>
        <begin position="33"/>
        <end position="123"/>
    </location>
</feature>
<comment type="caution">
    <text evidence="3">The sequence shown here is derived from an EMBL/GenBank/DDBJ whole genome shotgun (WGS) entry which is preliminary data.</text>
</comment>
<dbReference type="Gene3D" id="1.10.10.2830">
    <property type="match status" value="1"/>
</dbReference>
<dbReference type="EMBL" id="JACJTA010000008">
    <property type="protein sequence ID" value="MBD2604116.1"/>
    <property type="molecule type" value="Genomic_DNA"/>
</dbReference>
<dbReference type="PANTHER" id="PTHR33375">
    <property type="entry name" value="CHROMOSOME-PARTITIONING PROTEIN PARB-RELATED"/>
    <property type="match status" value="1"/>
</dbReference>
<comment type="similarity">
    <text evidence="1">Belongs to the ParB family.</text>
</comment>
<keyword evidence="4" id="KW-1185">Reference proteome</keyword>
<dbReference type="RefSeq" id="WP_029631156.1">
    <property type="nucleotide sequence ID" value="NZ_JACJTA010000008.1"/>
</dbReference>
<dbReference type="Proteomes" id="UP000660380">
    <property type="component" value="Unassembled WGS sequence"/>
</dbReference>
<dbReference type="InterPro" id="IPR003115">
    <property type="entry name" value="ParB_N"/>
</dbReference>
<accession>A0ABR8GMF6</accession>
<organism evidence="3 4">
    <name type="scientific">Scytonema hofmannii FACHB-248</name>
    <dbReference type="NCBI Taxonomy" id="1842502"/>
    <lineage>
        <taxon>Bacteria</taxon>
        <taxon>Bacillati</taxon>
        <taxon>Cyanobacteriota</taxon>
        <taxon>Cyanophyceae</taxon>
        <taxon>Nostocales</taxon>
        <taxon>Scytonemataceae</taxon>
        <taxon>Scytonema</taxon>
    </lineage>
</organism>
<sequence length="326" mass="36648">MTKQVELKGYDKNALDDLLDSASQENTNNKNTSTLPINSIILPPSQPRRYFDAEALQSLANDIKQNGLLAPIAVRPTEDSTYELMAGERRLRACALIGLEEIPVNIIDCDDKTASRIRLAENLQREDLNAYEETIGIIELLANELDIDRDMVVSVLYDMNNEVKGNSNHNVMVSSEGLTIQDIFSKLGKITWQSFVANRLPLLKLPADIQEVLLIGELEYTKATAISKIKDLAQRQACLKKVIEEKLSLSQIREIVGGILETSKQEKQKTPTRELAAQMGKISSLIMKDKTLLEDKKRLNKVDKLLKQLLDLMQPSKEMEAEEETI</sequence>
<reference evidence="3 4" key="1">
    <citation type="journal article" date="2020" name="ISME J.">
        <title>Comparative genomics reveals insights into cyanobacterial evolution and habitat adaptation.</title>
        <authorList>
            <person name="Chen M.Y."/>
            <person name="Teng W.K."/>
            <person name="Zhao L."/>
            <person name="Hu C.X."/>
            <person name="Zhou Y.K."/>
            <person name="Han B.P."/>
            <person name="Song L.R."/>
            <person name="Shu W.S."/>
        </authorList>
    </citation>
    <scope>NUCLEOTIDE SEQUENCE [LARGE SCALE GENOMIC DNA]</scope>
    <source>
        <strain evidence="3 4">FACHB-248</strain>
    </source>
</reference>
<dbReference type="SUPFAM" id="SSF110849">
    <property type="entry name" value="ParB/Sulfiredoxin"/>
    <property type="match status" value="1"/>
</dbReference>
<dbReference type="SMART" id="SM00470">
    <property type="entry name" value="ParB"/>
    <property type="match status" value="1"/>
</dbReference>
<dbReference type="NCBIfam" id="TIGR00180">
    <property type="entry name" value="parB_part"/>
    <property type="match status" value="1"/>
</dbReference>
<gene>
    <name evidence="3" type="ORF">H6G81_06150</name>
</gene>
<dbReference type="InterPro" id="IPR041468">
    <property type="entry name" value="HTH_ParB/Spo0J"/>
</dbReference>
<name>A0ABR8GMF6_9CYAN</name>
<proteinExistence type="inferred from homology"/>
<evidence type="ECO:0000313" key="3">
    <source>
        <dbReference type="EMBL" id="MBD2604116.1"/>
    </source>
</evidence>
<evidence type="ECO:0000256" key="1">
    <source>
        <dbReference type="ARBA" id="ARBA00006295"/>
    </source>
</evidence>
<dbReference type="SUPFAM" id="SSF109709">
    <property type="entry name" value="KorB DNA-binding domain-like"/>
    <property type="match status" value="1"/>
</dbReference>
<protein>
    <submittedName>
        <fullName evidence="3">ParB/RepB/Spo0J family partition protein</fullName>
    </submittedName>
</protein>
<dbReference type="Gene3D" id="3.90.1530.30">
    <property type="match status" value="1"/>
</dbReference>
<dbReference type="PANTHER" id="PTHR33375:SF7">
    <property type="entry name" value="CHROMOSOME 2-PARTITIONING PROTEIN PARB-RELATED"/>
    <property type="match status" value="1"/>
</dbReference>
<dbReference type="CDD" id="cd16393">
    <property type="entry name" value="SPO0J_N"/>
    <property type="match status" value="1"/>
</dbReference>